<dbReference type="Proteomes" id="UP000235145">
    <property type="component" value="Unassembled WGS sequence"/>
</dbReference>
<accession>A0A9R1XIS3</accession>
<protein>
    <submittedName>
        <fullName evidence="1">Uncharacterized protein</fullName>
    </submittedName>
</protein>
<keyword evidence="2" id="KW-1185">Reference proteome</keyword>
<name>A0A9R1XIS3_LACSA</name>
<evidence type="ECO:0000313" key="1">
    <source>
        <dbReference type="EMBL" id="KAJ0216220.1"/>
    </source>
</evidence>
<organism evidence="1 2">
    <name type="scientific">Lactuca sativa</name>
    <name type="common">Garden lettuce</name>
    <dbReference type="NCBI Taxonomy" id="4236"/>
    <lineage>
        <taxon>Eukaryota</taxon>
        <taxon>Viridiplantae</taxon>
        <taxon>Streptophyta</taxon>
        <taxon>Embryophyta</taxon>
        <taxon>Tracheophyta</taxon>
        <taxon>Spermatophyta</taxon>
        <taxon>Magnoliopsida</taxon>
        <taxon>eudicotyledons</taxon>
        <taxon>Gunneridae</taxon>
        <taxon>Pentapetalae</taxon>
        <taxon>asterids</taxon>
        <taxon>campanulids</taxon>
        <taxon>Asterales</taxon>
        <taxon>Asteraceae</taxon>
        <taxon>Cichorioideae</taxon>
        <taxon>Cichorieae</taxon>
        <taxon>Lactucinae</taxon>
        <taxon>Lactuca</taxon>
    </lineage>
</organism>
<gene>
    <name evidence="1" type="ORF">LSAT_V11C300107060</name>
</gene>
<evidence type="ECO:0000313" key="2">
    <source>
        <dbReference type="Proteomes" id="UP000235145"/>
    </source>
</evidence>
<sequence>MPIPNGDLMLCHLMMLQEVRDVVAVRTGRFQFEVVEYGETKFCLISGLRFGPYVDVINTKCNKKYVLRNQLFPNVRDEDLRLKDIEDYIKGPKFLTCGDVDADNVGSSKTCKYMVTGFQLPYAHHTANEFPRMKAWRIKTQLTVEQYLRILDVSLENNIPRAVDATNFEI</sequence>
<proteinExistence type="predicted"/>
<reference evidence="1 2" key="1">
    <citation type="journal article" date="2017" name="Nat. Commun.">
        <title>Genome assembly with in vitro proximity ligation data and whole-genome triplication in lettuce.</title>
        <authorList>
            <person name="Reyes-Chin-Wo S."/>
            <person name="Wang Z."/>
            <person name="Yang X."/>
            <person name="Kozik A."/>
            <person name="Arikit S."/>
            <person name="Song C."/>
            <person name="Xia L."/>
            <person name="Froenicke L."/>
            <person name="Lavelle D.O."/>
            <person name="Truco M.J."/>
            <person name="Xia R."/>
            <person name="Zhu S."/>
            <person name="Xu C."/>
            <person name="Xu H."/>
            <person name="Xu X."/>
            <person name="Cox K."/>
            <person name="Korf I."/>
            <person name="Meyers B.C."/>
            <person name="Michelmore R.W."/>
        </authorList>
    </citation>
    <scope>NUCLEOTIDE SEQUENCE [LARGE SCALE GENOMIC DNA]</scope>
    <source>
        <strain evidence="2">cv. Salinas</strain>
        <tissue evidence="1">Seedlings</tissue>
    </source>
</reference>
<dbReference type="AlphaFoldDB" id="A0A9R1XIS3"/>
<comment type="caution">
    <text evidence="1">The sequence shown here is derived from an EMBL/GenBank/DDBJ whole genome shotgun (WGS) entry which is preliminary data.</text>
</comment>
<dbReference type="EMBL" id="NBSK02000003">
    <property type="protein sequence ID" value="KAJ0216220.1"/>
    <property type="molecule type" value="Genomic_DNA"/>
</dbReference>